<reference evidence="2 3" key="1">
    <citation type="submission" date="2023-05" db="EMBL/GenBank/DDBJ databases">
        <title>B98-5 Cell Line De Novo Hybrid Assembly: An Optical Mapping Approach.</title>
        <authorList>
            <person name="Kananen K."/>
            <person name="Auerbach J.A."/>
            <person name="Kautto E."/>
            <person name="Blachly J.S."/>
        </authorList>
    </citation>
    <scope>NUCLEOTIDE SEQUENCE [LARGE SCALE GENOMIC DNA]</scope>
    <source>
        <strain evidence="2">B95-8</strain>
        <tissue evidence="2">Cell line</tissue>
    </source>
</reference>
<sequence>GHTANPESTVHIPERDQAWRAAGPGFITTHCRDPWTPCLLAHSQLHDSKASSCKGSGGSWRAPRLRPLPQEENDSEK</sequence>
<dbReference type="EMBL" id="JASSZA010000009">
    <property type="protein sequence ID" value="KAK2101505.1"/>
    <property type="molecule type" value="Genomic_DNA"/>
</dbReference>
<comment type="caution">
    <text evidence="2">The sequence shown here is derived from an EMBL/GenBank/DDBJ whole genome shotgun (WGS) entry which is preliminary data.</text>
</comment>
<protein>
    <submittedName>
        <fullName evidence="2">Uncharacterized protein</fullName>
    </submittedName>
</protein>
<evidence type="ECO:0000313" key="3">
    <source>
        <dbReference type="Proteomes" id="UP001266305"/>
    </source>
</evidence>
<evidence type="ECO:0000256" key="1">
    <source>
        <dbReference type="SAM" id="MobiDB-lite"/>
    </source>
</evidence>
<evidence type="ECO:0000313" key="2">
    <source>
        <dbReference type="EMBL" id="KAK2101505.1"/>
    </source>
</evidence>
<feature type="non-terminal residue" evidence="2">
    <location>
        <position position="1"/>
    </location>
</feature>
<proteinExistence type="predicted"/>
<accession>A0ABQ9UXQ6</accession>
<name>A0ABQ9UXQ6_SAGOE</name>
<gene>
    <name evidence="2" type="ORF">P7K49_019171</name>
</gene>
<keyword evidence="3" id="KW-1185">Reference proteome</keyword>
<organism evidence="2 3">
    <name type="scientific">Saguinus oedipus</name>
    <name type="common">Cotton-top tamarin</name>
    <name type="synonym">Oedipomidas oedipus</name>
    <dbReference type="NCBI Taxonomy" id="9490"/>
    <lineage>
        <taxon>Eukaryota</taxon>
        <taxon>Metazoa</taxon>
        <taxon>Chordata</taxon>
        <taxon>Craniata</taxon>
        <taxon>Vertebrata</taxon>
        <taxon>Euteleostomi</taxon>
        <taxon>Mammalia</taxon>
        <taxon>Eutheria</taxon>
        <taxon>Euarchontoglires</taxon>
        <taxon>Primates</taxon>
        <taxon>Haplorrhini</taxon>
        <taxon>Platyrrhini</taxon>
        <taxon>Cebidae</taxon>
        <taxon>Callitrichinae</taxon>
        <taxon>Saguinus</taxon>
    </lineage>
</organism>
<feature type="region of interest" description="Disordered" evidence="1">
    <location>
        <begin position="46"/>
        <end position="77"/>
    </location>
</feature>
<feature type="non-terminal residue" evidence="2">
    <location>
        <position position="77"/>
    </location>
</feature>
<dbReference type="Proteomes" id="UP001266305">
    <property type="component" value="Unassembled WGS sequence"/>
</dbReference>